<dbReference type="InterPro" id="IPR019476">
    <property type="entry name" value="T4SS_TraD_DNA-bd"/>
</dbReference>
<accession>A0ABW4JKJ3</accession>
<keyword evidence="2" id="KW-1133">Transmembrane helix</keyword>
<evidence type="ECO:0000256" key="1">
    <source>
        <dbReference type="SAM" id="MobiDB-lite"/>
    </source>
</evidence>
<dbReference type="Pfam" id="PF10412">
    <property type="entry name" value="TrwB_AAD_bind"/>
    <property type="match status" value="1"/>
</dbReference>
<evidence type="ECO:0000313" key="4">
    <source>
        <dbReference type="EMBL" id="MFD1676359.1"/>
    </source>
</evidence>
<organism evidence="4 5">
    <name type="scientific">Alicyclobacillus fodiniaquatilis</name>
    <dbReference type="NCBI Taxonomy" id="1661150"/>
    <lineage>
        <taxon>Bacteria</taxon>
        <taxon>Bacillati</taxon>
        <taxon>Bacillota</taxon>
        <taxon>Bacilli</taxon>
        <taxon>Bacillales</taxon>
        <taxon>Alicyclobacillaceae</taxon>
        <taxon>Alicyclobacillus</taxon>
    </lineage>
</organism>
<dbReference type="InterPro" id="IPR027417">
    <property type="entry name" value="P-loop_NTPase"/>
</dbReference>
<feature type="region of interest" description="Disordered" evidence="1">
    <location>
        <begin position="836"/>
        <end position="856"/>
    </location>
</feature>
<protein>
    <submittedName>
        <fullName evidence="4">Type IV secretion system DNA-binding domain-containing protein</fullName>
    </submittedName>
</protein>
<gene>
    <name evidence="4" type="ORF">ACFSB2_16785</name>
</gene>
<evidence type="ECO:0000256" key="2">
    <source>
        <dbReference type="SAM" id="Phobius"/>
    </source>
</evidence>
<keyword evidence="5" id="KW-1185">Reference proteome</keyword>
<dbReference type="Gene3D" id="3.40.50.300">
    <property type="entry name" value="P-loop containing nucleotide triphosphate hydrolases"/>
    <property type="match status" value="1"/>
</dbReference>
<dbReference type="GO" id="GO:0003677">
    <property type="term" value="F:DNA binding"/>
    <property type="evidence" value="ECO:0007669"/>
    <property type="project" value="UniProtKB-KW"/>
</dbReference>
<dbReference type="SUPFAM" id="SSF52540">
    <property type="entry name" value="P-loop containing nucleoside triphosphate hydrolases"/>
    <property type="match status" value="1"/>
</dbReference>
<comment type="caution">
    <text evidence="4">The sequence shown here is derived from an EMBL/GenBank/DDBJ whole genome shotgun (WGS) entry which is preliminary data.</text>
</comment>
<proteinExistence type="predicted"/>
<dbReference type="EMBL" id="JBHUCX010000054">
    <property type="protein sequence ID" value="MFD1676359.1"/>
    <property type="molecule type" value="Genomic_DNA"/>
</dbReference>
<feature type="transmembrane region" description="Helical" evidence="2">
    <location>
        <begin position="56"/>
        <end position="83"/>
    </location>
</feature>
<feature type="domain" description="Type IV secretion system coupling protein TraD DNA-binding" evidence="3">
    <location>
        <begin position="625"/>
        <end position="754"/>
    </location>
</feature>
<keyword evidence="4" id="KW-0238">DNA-binding</keyword>
<feature type="transmembrane region" description="Helical" evidence="2">
    <location>
        <begin position="15"/>
        <end position="35"/>
    </location>
</feature>
<reference evidence="5" key="1">
    <citation type="journal article" date="2019" name="Int. J. Syst. Evol. Microbiol.">
        <title>The Global Catalogue of Microorganisms (GCM) 10K type strain sequencing project: providing services to taxonomists for standard genome sequencing and annotation.</title>
        <authorList>
            <consortium name="The Broad Institute Genomics Platform"/>
            <consortium name="The Broad Institute Genome Sequencing Center for Infectious Disease"/>
            <person name="Wu L."/>
            <person name="Ma J."/>
        </authorList>
    </citation>
    <scope>NUCLEOTIDE SEQUENCE [LARGE SCALE GENOMIC DNA]</scope>
    <source>
        <strain evidence="5">CGMCC 1.12286</strain>
    </source>
</reference>
<name>A0ABW4JKJ3_9BACL</name>
<dbReference type="RefSeq" id="WP_377944259.1">
    <property type="nucleotide sequence ID" value="NZ_JBHUCX010000054.1"/>
</dbReference>
<keyword evidence="2" id="KW-0812">Transmembrane</keyword>
<sequence length="946" mass="108245">MFDNMSREDDERMGSIFAIILGAAILLIGGAYFIVGKKGWAVVRKHPNEFGKILWYHLEPVVMGAVHIMAWAIVTVLVIWGLLKFSQLFFRFERGKRLQTFEVVLSRDDTTEPFEIAKFFDSVNGMLLPRFQWIGWFTGYSYVSWEQGVENGNKYIRLTAPGAILDRICGRLKATYQNVRFERLERQERPLPKDILQLRLERNWFYPLQTLKNYQASISESFFSALDDVEDDCGFQIVMVPLSLRKQKKLRKLHERFEENRVKRSAHNPLDPGLGMIAQKELKASVESRGKGIYHTEIRLFAGSSEARQSVIGAMTEASAENRLIPQSYFGYIGLLMMKKLWWTWTTLGMPSMGVGPSVTLSSFHLATLLQLPSMRLRSAGFRRSSIRRVPVPRGLPCDVQTAFMTTEEGRDVGIAEDMRYQNLFLVGMQGSGKSEALRQYAGGVLSDPKQAAVIVTPDREDARKFLRYIPPEKPVYILDLSRPGEWGLNILSDDTVPTDQLAGNLLAAFRTAYGESSVMWQSAEFLQQPIYALRKVREHSDDWRKAIPLLDFRHVQQMLVKEQFRNSVRSYLPEDSQEYFYWNVQFPLLLESKGEYNRTVRPILNKLTELLSSDRVRTMLCHPNPITIRKIIDERAVLLLYTAKNEVGEETANLFANMLMSLVFQGVNSQAELPESQRVMVNLFLDEVHGYANKALQTLLQESRKYGARTAAATLSLSSLSPEVRETFMQLFGHKVVFRTNEQAEAETWAKSFALRFTNLFSVTDEIQDRILIGPDDINSLPRFHAAARFVVDGEPLPAFIAQTRPLDPRAKDEWMNAHPWPEQRILSITPVSFPEPRQEVTEEPESTIVPNPEWTESPETEVVRVVEEAADEPLMVWPEIAGLTNDIIGEVLRDLRLEPQGMYSRVLELLQTIEALEDDGELDVSPRVFLYRHLKKYSVKGVHS</sequence>
<dbReference type="Proteomes" id="UP001597079">
    <property type="component" value="Unassembled WGS sequence"/>
</dbReference>
<evidence type="ECO:0000313" key="5">
    <source>
        <dbReference type="Proteomes" id="UP001597079"/>
    </source>
</evidence>
<keyword evidence="2" id="KW-0472">Membrane</keyword>
<evidence type="ECO:0000259" key="3">
    <source>
        <dbReference type="Pfam" id="PF10412"/>
    </source>
</evidence>